<protein>
    <submittedName>
        <fullName evidence="3">Uncharacterized protein</fullName>
    </submittedName>
</protein>
<feature type="compositionally biased region" description="Low complexity" evidence="1">
    <location>
        <begin position="168"/>
        <end position="178"/>
    </location>
</feature>
<dbReference type="KEGG" id="aab:A4R43_10020"/>
<dbReference type="Proteomes" id="UP000250434">
    <property type="component" value="Chromosome"/>
</dbReference>
<dbReference type="EMBL" id="CP015163">
    <property type="protein sequence ID" value="AXB42830.1"/>
    <property type="molecule type" value="Genomic_DNA"/>
</dbReference>
<keyword evidence="2" id="KW-0732">Signal</keyword>
<evidence type="ECO:0000256" key="2">
    <source>
        <dbReference type="SAM" id="SignalP"/>
    </source>
</evidence>
<evidence type="ECO:0000313" key="3">
    <source>
        <dbReference type="EMBL" id="AXB42830.1"/>
    </source>
</evidence>
<proteinExistence type="predicted"/>
<feature type="compositionally biased region" description="Basic and acidic residues" evidence="1">
    <location>
        <begin position="134"/>
        <end position="143"/>
    </location>
</feature>
<sequence>MMRTRWYSPITMIAAACLALAGCGGTEPTDSQDPADQPTGRETTEPTGGRGDRDDPADEPPDIPGGPIDYDNTRTGGGRSPQDVQADMEGQLADQCGRNRCGVKVVISGSGDCVASVTPRPVRPGGRITVKAKACIDDEKPPSEEPESAGPSSDEDSGDGSGEGSGDGSDSPAESGPESGSGSGG</sequence>
<gene>
    <name evidence="3" type="ORF">A4R43_10020</name>
</gene>
<organism evidence="3 4">
    <name type="scientific">Amycolatopsis albispora</name>
    <dbReference type="NCBI Taxonomy" id="1804986"/>
    <lineage>
        <taxon>Bacteria</taxon>
        <taxon>Bacillati</taxon>
        <taxon>Actinomycetota</taxon>
        <taxon>Actinomycetes</taxon>
        <taxon>Pseudonocardiales</taxon>
        <taxon>Pseudonocardiaceae</taxon>
        <taxon>Amycolatopsis</taxon>
    </lineage>
</organism>
<feature type="compositionally biased region" description="Low complexity" evidence="1">
    <location>
        <begin position="38"/>
        <end position="47"/>
    </location>
</feature>
<keyword evidence="4" id="KW-1185">Reference proteome</keyword>
<dbReference type="PROSITE" id="PS51257">
    <property type="entry name" value="PROKAR_LIPOPROTEIN"/>
    <property type="match status" value="1"/>
</dbReference>
<reference evidence="3 4" key="1">
    <citation type="submission" date="2016-04" db="EMBL/GenBank/DDBJ databases">
        <title>Complete genome sequence and analysis of deep-sea sediment isolate, Amycolatopsis sp. WP1.</title>
        <authorList>
            <person name="Wang H."/>
            <person name="Chen S."/>
            <person name="Wu Q."/>
        </authorList>
    </citation>
    <scope>NUCLEOTIDE SEQUENCE [LARGE SCALE GENOMIC DNA]</scope>
    <source>
        <strain evidence="3 4">WP1</strain>
    </source>
</reference>
<evidence type="ECO:0000313" key="4">
    <source>
        <dbReference type="Proteomes" id="UP000250434"/>
    </source>
</evidence>
<dbReference type="AlphaFoldDB" id="A0A344L456"/>
<feature type="chain" id="PRO_5039716197" evidence="2">
    <location>
        <begin position="22"/>
        <end position="185"/>
    </location>
</feature>
<feature type="signal peptide" evidence="2">
    <location>
        <begin position="1"/>
        <end position="21"/>
    </location>
</feature>
<dbReference type="RefSeq" id="WP_205215289.1">
    <property type="nucleotide sequence ID" value="NZ_CP015163.1"/>
</dbReference>
<evidence type="ECO:0000256" key="1">
    <source>
        <dbReference type="SAM" id="MobiDB-lite"/>
    </source>
</evidence>
<accession>A0A344L456</accession>
<feature type="region of interest" description="Disordered" evidence="1">
    <location>
        <begin position="22"/>
        <end position="185"/>
    </location>
</feature>
<name>A0A344L456_9PSEU</name>